<accession>A0AAX6MJH2</accession>
<keyword evidence="2" id="KW-1185">Reference proteome</keyword>
<gene>
    <name evidence="1" type="ORF">Daesc_005104</name>
</gene>
<protein>
    <recommendedName>
        <fullName evidence="3">ATP synthase subunit e, mitochondrial</fullName>
    </recommendedName>
</protein>
<dbReference type="AlphaFoldDB" id="A0AAX6MJH2"/>
<evidence type="ECO:0008006" key="3">
    <source>
        <dbReference type="Google" id="ProtNLM"/>
    </source>
</evidence>
<evidence type="ECO:0000313" key="2">
    <source>
        <dbReference type="Proteomes" id="UP001369815"/>
    </source>
</evidence>
<dbReference type="EMBL" id="JBANMG010000005">
    <property type="protein sequence ID" value="KAK6952810.1"/>
    <property type="molecule type" value="Genomic_DNA"/>
</dbReference>
<proteinExistence type="predicted"/>
<organism evidence="1 2">
    <name type="scientific">Daldinia eschscholtzii</name>
    <dbReference type="NCBI Taxonomy" id="292717"/>
    <lineage>
        <taxon>Eukaryota</taxon>
        <taxon>Fungi</taxon>
        <taxon>Dikarya</taxon>
        <taxon>Ascomycota</taxon>
        <taxon>Pezizomycotina</taxon>
        <taxon>Sordariomycetes</taxon>
        <taxon>Xylariomycetidae</taxon>
        <taxon>Xylariales</taxon>
        <taxon>Hypoxylaceae</taxon>
        <taxon>Daldinia</taxon>
    </lineage>
</organism>
<sequence length="102" mass="11026">MASVHPQGLRPHMPAAARAVAPAAPKLGPVSSRILPSLVVIGVAYTVGSYVRSQLHREASTMDRIFSQQNTPEVEQARKAALQVEANGDPRNNLLNFLGWSR</sequence>
<evidence type="ECO:0000313" key="1">
    <source>
        <dbReference type="EMBL" id="KAK6952810.1"/>
    </source>
</evidence>
<comment type="caution">
    <text evidence="1">The sequence shown here is derived from an EMBL/GenBank/DDBJ whole genome shotgun (WGS) entry which is preliminary data.</text>
</comment>
<reference evidence="1 2" key="1">
    <citation type="journal article" date="2024" name="Front Chem Biol">
        <title>Unveiling the potential of Daldinia eschscholtzii MFLUCC 19-0629 through bioactivity and bioinformatics studies for enhanced sustainable agriculture production.</title>
        <authorList>
            <person name="Brooks S."/>
            <person name="Weaver J.A."/>
            <person name="Klomchit A."/>
            <person name="Alharthi S.A."/>
            <person name="Onlamun T."/>
            <person name="Nurani R."/>
            <person name="Vong T.K."/>
            <person name="Alberti F."/>
            <person name="Greco C."/>
        </authorList>
    </citation>
    <scope>NUCLEOTIDE SEQUENCE [LARGE SCALE GENOMIC DNA]</scope>
    <source>
        <strain evidence="1">MFLUCC 19-0629</strain>
    </source>
</reference>
<dbReference type="Proteomes" id="UP001369815">
    <property type="component" value="Unassembled WGS sequence"/>
</dbReference>
<name>A0AAX6MJH2_9PEZI</name>